<reference evidence="3 5" key="2">
    <citation type="journal article" date="2018" name="Elife">
        <title>Functional genomics of lipid metabolism in the oleaginous yeast Rhodosporidium toruloides.</title>
        <authorList>
            <person name="Coradetti S.T."/>
            <person name="Pinel D."/>
            <person name="Geiselman G."/>
            <person name="Ito M."/>
            <person name="Mondo S."/>
            <person name="Reilly M.C."/>
            <person name="Cheng Y.F."/>
            <person name="Bauer S."/>
            <person name="Grigoriev I."/>
            <person name="Gladden J.M."/>
            <person name="Simmons B.A."/>
            <person name="Brem R."/>
            <person name="Arkin A.P."/>
            <person name="Skerker J.M."/>
        </authorList>
    </citation>
    <scope>NUCLEOTIDE SEQUENCE [LARGE SCALE GENOMIC DNA]</scope>
    <source>
        <strain evidence="3 5">NBRC 0880</strain>
    </source>
</reference>
<dbReference type="Proteomes" id="UP000239560">
    <property type="component" value="Unassembled WGS sequence"/>
</dbReference>
<dbReference type="AlphaFoldDB" id="A0A0K3CUN3"/>
<gene>
    <name evidence="2" type="primary">FGENESH: predicted gene_15.133</name>
    <name evidence="3" type="ORF">AAT19DRAFT_11208</name>
    <name evidence="2" type="ORF">BN2166_0068520</name>
</gene>
<evidence type="ECO:0000313" key="5">
    <source>
        <dbReference type="Proteomes" id="UP000239560"/>
    </source>
</evidence>
<dbReference type="PANTHER" id="PTHR43433:SF5">
    <property type="entry name" value="AB HYDROLASE-1 DOMAIN-CONTAINING PROTEIN"/>
    <property type="match status" value="1"/>
</dbReference>
<dbReference type="InterPro" id="IPR000073">
    <property type="entry name" value="AB_hydrolase_1"/>
</dbReference>
<evidence type="ECO:0000313" key="4">
    <source>
        <dbReference type="Proteomes" id="UP000199069"/>
    </source>
</evidence>
<evidence type="ECO:0000313" key="3">
    <source>
        <dbReference type="EMBL" id="PRQ70459.1"/>
    </source>
</evidence>
<dbReference type="PRINTS" id="PR00111">
    <property type="entry name" value="ABHYDROLASE"/>
</dbReference>
<proteinExistence type="predicted"/>
<dbReference type="Pfam" id="PF00561">
    <property type="entry name" value="Abhydrolase_1"/>
    <property type="match status" value="1"/>
</dbReference>
<name>A0A0K3CUN3_RHOTO</name>
<dbReference type="EMBL" id="LCTV02000015">
    <property type="protein sequence ID" value="PRQ70459.1"/>
    <property type="molecule type" value="Genomic_DNA"/>
</dbReference>
<dbReference type="Proteomes" id="UP000199069">
    <property type="component" value="Unassembled WGS sequence"/>
</dbReference>
<dbReference type="STRING" id="5286.A0A0K3CUN3"/>
<dbReference type="InterPro" id="IPR029058">
    <property type="entry name" value="AB_hydrolase_fold"/>
</dbReference>
<dbReference type="EMBL" id="CWKI01000015">
    <property type="protein sequence ID" value="CTR10991.1"/>
    <property type="molecule type" value="Genomic_DNA"/>
</dbReference>
<dbReference type="PANTHER" id="PTHR43433">
    <property type="entry name" value="HYDROLASE, ALPHA/BETA FOLD FAMILY PROTEIN"/>
    <property type="match status" value="1"/>
</dbReference>
<dbReference type="Gene3D" id="3.40.50.1820">
    <property type="entry name" value="alpha/beta hydrolase"/>
    <property type="match status" value="1"/>
</dbReference>
<keyword evidence="3" id="KW-0378">Hydrolase</keyword>
<accession>A0A0K3CUN3</accession>
<feature type="domain" description="AB hydrolase-1" evidence="1">
    <location>
        <begin position="66"/>
        <end position="313"/>
    </location>
</feature>
<keyword evidence="4" id="KW-1185">Reference proteome</keyword>
<dbReference type="OrthoDB" id="19657at2759"/>
<evidence type="ECO:0000259" key="1">
    <source>
        <dbReference type="Pfam" id="PF00561"/>
    </source>
</evidence>
<dbReference type="GO" id="GO:0016787">
    <property type="term" value="F:hydrolase activity"/>
    <property type="evidence" value="ECO:0007669"/>
    <property type="project" value="UniProtKB-KW"/>
</dbReference>
<organism evidence="2 4">
    <name type="scientific">Rhodotorula toruloides</name>
    <name type="common">Yeast</name>
    <name type="synonym">Rhodosporidium toruloides</name>
    <dbReference type="NCBI Taxonomy" id="5286"/>
    <lineage>
        <taxon>Eukaryota</taxon>
        <taxon>Fungi</taxon>
        <taxon>Dikarya</taxon>
        <taxon>Basidiomycota</taxon>
        <taxon>Pucciniomycotina</taxon>
        <taxon>Microbotryomycetes</taxon>
        <taxon>Sporidiobolales</taxon>
        <taxon>Sporidiobolaceae</taxon>
        <taxon>Rhodotorula</taxon>
    </lineage>
</organism>
<evidence type="ECO:0000313" key="2">
    <source>
        <dbReference type="EMBL" id="CTR10991.1"/>
    </source>
</evidence>
<dbReference type="SUPFAM" id="SSF53474">
    <property type="entry name" value="alpha/beta-Hydrolases"/>
    <property type="match status" value="1"/>
</dbReference>
<protein>
    <submittedName>
        <fullName evidence="3">Alpha/Beta hydrolase fold</fullName>
    </submittedName>
</protein>
<dbReference type="InterPro" id="IPR050471">
    <property type="entry name" value="AB_hydrolase"/>
</dbReference>
<reference evidence="2 4" key="1">
    <citation type="submission" date="2015-07" db="EMBL/GenBank/DDBJ databases">
        <authorList>
            <person name="Cajimat M.N.B."/>
            <person name="Milazzo M.L."/>
            <person name="Fulhorst C.F."/>
        </authorList>
    </citation>
    <scope>NUCLEOTIDE SEQUENCE [LARGE SCALE GENOMIC DNA]</scope>
    <source>
        <strain evidence="2">Single colony</strain>
    </source>
</reference>
<sequence length="336" mass="37511">MPAAIAASDPLADSPAQDLPETIFPGDNLVRRGWCTVAKDKARAAAPHKLYYELHGQDEPTSHRMVFTMGLNNSSFAWHNQVSHFARLSGYSCLVFDNRGVGWSDTPPGAYSTSEMARDVEDLLDFIGWKEERSINLVGVSMGGMIAQELALLIPTRIRTLLLTSTRSGSRFDPPSLKAINMFGRLTTGLAKTPEEQVRLVADTLFPEEWLSGSVEEEGEWKGKTRREMVEADFLYRYHIGRRQTLGGRLGQLAAVFKHRVSPERLALIAEQIPRVAIIHGTEDNLIRVQRAHELHKDLPGSHLKIVEGGGHALPSQIKQEYNAWLSEHAEREEAK</sequence>
<dbReference type="OMA" id="MLTFRHG"/>